<dbReference type="InterPro" id="IPR011006">
    <property type="entry name" value="CheY-like_superfamily"/>
</dbReference>
<dbReference type="Pfam" id="PF00072">
    <property type="entry name" value="Response_reg"/>
    <property type="match status" value="2"/>
</dbReference>
<dbReference type="InterPro" id="IPR004358">
    <property type="entry name" value="Sig_transdc_His_kin-like_C"/>
</dbReference>
<dbReference type="Pfam" id="PF02518">
    <property type="entry name" value="HATPase_c"/>
    <property type="match status" value="1"/>
</dbReference>
<dbReference type="PROSITE" id="PS50112">
    <property type="entry name" value="PAS"/>
    <property type="match status" value="1"/>
</dbReference>
<dbReference type="InterPro" id="IPR001789">
    <property type="entry name" value="Sig_transdc_resp-reg_receiver"/>
</dbReference>
<dbReference type="SMART" id="SM00387">
    <property type="entry name" value="HATPase_c"/>
    <property type="match status" value="1"/>
</dbReference>
<keyword evidence="4" id="KW-0808">Transferase</keyword>
<feature type="domain" description="PAC" evidence="11">
    <location>
        <begin position="247"/>
        <end position="299"/>
    </location>
</feature>
<dbReference type="PROSITE" id="PS50110">
    <property type="entry name" value="RESPONSE_REGULATORY"/>
    <property type="match status" value="2"/>
</dbReference>
<dbReference type="CDD" id="cd00082">
    <property type="entry name" value="HisKA"/>
    <property type="match status" value="1"/>
</dbReference>
<dbReference type="Pfam" id="PF08448">
    <property type="entry name" value="PAS_4"/>
    <property type="match status" value="1"/>
</dbReference>
<evidence type="ECO:0000256" key="2">
    <source>
        <dbReference type="ARBA" id="ARBA00012438"/>
    </source>
</evidence>
<dbReference type="SMART" id="SM00448">
    <property type="entry name" value="REC"/>
    <property type="match status" value="2"/>
</dbReference>
<dbReference type="SUPFAM" id="SSF55785">
    <property type="entry name" value="PYP-like sensor domain (PAS domain)"/>
    <property type="match status" value="1"/>
</dbReference>
<dbReference type="InterPro" id="IPR003661">
    <property type="entry name" value="HisK_dim/P_dom"/>
</dbReference>
<protein>
    <recommendedName>
        <fullName evidence="2">histidine kinase</fullName>
        <ecNumber evidence="2">2.7.13.3</ecNumber>
    </recommendedName>
</protein>
<keyword evidence="5" id="KW-0418">Kinase</keyword>
<reference evidence="12 13" key="1">
    <citation type="submission" date="2020-08" db="EMBL/GenBank/DDBJ databases">
        <title>Genomic Encyclopedia of Type Strains, Phase IV (KMG-IV): sequencing the most valuable type-strain genomes for metagenomic binning, comparative biology and taxonomic classification.</title>
        <authorList>
            <person name="Goeker M."/>
        </authorList>
    </citation>
    <scope>NUCLEOTIDE SEQUENCE [LARGE SCALE GENOMIC DNA]</scope>
    <source>
        <strain evidence="12 13">DSM 12251</strain>
    </source>
</reference>
<feature type="domain" description="PAS" evidence="10">
    <location>
        <begin position="175"/>
        <end position="245"/>
    </location>
</feature>
<dbReference type="GO" id="GO:0000155">
    <property type="term" value="F:phosphorelay sensor kinase activity"/>
    <property type="evidence" value="ECO:0007669"/>
    <property type="project" value="InterPro"/>
</dbReference>
<dbReference type="Pfam" id="PF00512">
    <property type="entry name" value="HisKA"/>
    <property type="match status" value="1"/>
</dbReference>
<dbReference type="SUPFAM" id="SSF47384">
    <property type="entry name" value="Homodimeric domain of signal transducing histidine kinase"/>
    <property type="match status" value="1"/>
</dbReference>
<keyword evidence="13" id="KW-1185">Reference proteome</keyword>
<dbReference type="EMBL" id="JACHIF010000001">
    <property type="protein sequence ID" value="MBB5036805.1"/>
    <property type="molecule type" value="Genomic_DNA"/>
</dbReference>
<dbReference type="InterPro" id="IPR035965">
    <property type="entry name" value="PAS-like_dom_sf"/>
</dbReference>
<sequence length="682" mass="74961">MLASSPLHVLIVDDSLTDAVIFRRYLTRGVQAPCEIGEVATAAQALEYLQTRRPDCVLLDFNLPDSDGVSLVKKIVSIHGENAFGIVMLTSNHEVELAVDALRSGAHDFLPKGATNAIVLRRAVDNATEKAAIQRELETQRHELARKNEELQTHVRQLEKEISDRLHAETRLRQSENQLRVVTDHAAVLLVLCDRDYRYKFVNRHYASRFGMEPEQVIGKHIQEVLGKEAFAAILPHLQRVLKGEREEFEIQVPFATLGLRWMSVVYVPERGPDGQIHGLIGVMSDTTARKTAQMELEHARDEALAASRAKDDFLAALSHELRTPLNPILLLSSDAAEDAALPEHVRGIFETIRKNVDLEARLIDDLLNITRISRGKMALDRLPVDIHAVLEDAMMNVAAEIHAKHLSLRQQFQATAHTVMGDAVRLQQVFWNVLKNAVKFTPEGGSITVRTRTLLEADVVEIHVTDTGIGMTSAELARVFDAFAQGDHAGEGGSHRFGGLGLGLAISQMLVQSHAGEILACSEGPGEGAVFVIRLPLVPDICLTLQPTAPEVTLEPQSTKAVKVLLVEDHEPTRNALAHLLKRRDYLVSAAATLEEARSLAAQQSFDLLISDIGLPDGNGYDLMQELAGLHSMKGIALTGYGMDRDIDRSTEAGFVAHLTKPIQVQALELAIRAALLPSAR</sequence>
<evidence type="ECO:0000313" key="12">
    <source>
        <dbReference type="EMBL" id="MBB5036805.1"/>
    </source>
</evidence>
<dbReference type="PANTHER" id="PTHR43047:SF78">
    <property type="entry name" value="SENSORY_REGULATORY PROTEIN RPFC"/>
    <property type="match status" value="1"/>
</dbReference>
<gene>
    <name evidence="12" type="ORF">HNQ64_001039</name>
</gene>
<organism evidence="12 13">
    <name type="scientific">Prosthecobacter dejongeii</name>
    <dbReference type="NCBI Taxonomy" id="48465"/>
    <lineage>
        <taxon>Bacteria</taxon>
        <taxon>Pseudomonadati</taxon>
        <taxon>Verrucomicrobiota</taxon>
        <taxon>Verrucomicrobiia</taxon>
        <taxon>Verrucomicrobiales</taxon>
        <taxon>Verrucomicrobiaceae</taxon>
        <taxon>Prosthecobacter</taxon>
    </lineage>
</organism>
<dbReference type="InterPro" id="IPR005467">
    <property type="entry name" value="His_kinase_dom"/>
</dbReference>
<evidence type="ECO:0000259" key="9">
    <source>
        <dbReference type="PROSITE" id="PS50110"/>
    </source>
</evidence>
<evidence type="ECO:0000259" key="10">
    <source>
        <dbReference type="PROSITE" id="PS50112"/>
    </source>
</evidence>
<dbReference type="CDD" id="cd00130">
    <property type="entry name" value="PAS"/>
    <property type="match status" value="1"/>
</dbReference>
<keyword evidence="7" id="KW-0175">Coiled coil</keyword>
<feature type="coiled-coil region" evidence="7">
    <location>
        <begin position="130"/>
        <end position="161"/>
    </location>
</feature>
<feature type="modified residue" description="4-aspartylphosphate" evidence="6">
    <location>
        <position position="60"/>
    </location>
</feature>
<feature type="domain" description="Response regulatory" evidence="9">
    <location>
        <begin position="8"/>
        <end position="127"/>
    </location>
</feature>
<evidence type="ECO:0000313" key="13">
    <source>
        <dbReference type="Proteomes" id="UP000534294"/>
    </source>
</evidence>
<dbReference type="RefSeq" id="WP_184205978.1">
    <property type="nucleotide sequence ID" value="NZ_JACHIF010000001.1"/>
</dbReference>
<dbReference type="SMART" id="SM00388">
    <property type="entry name" value="HisKA"/>
    <property type="match status" value="1"/>
</dbReference>
<dbReference type="Gene3D" id="3.40.50.2300">
    <property type="match status" value="2"/>
</dbReference>
<evidence type="ECO:0000256" key="1">
    <source>
        <dbReference type="ARBA" id="ARBA00000085"/>
    </source>
</evidence>
<dbReference type="SMART" id="SM00091">
    <property type="entry name" value="PAS"/>
    <property type="match status" value="1"/>
</dbReference>
<dbReference type="InterPro" id="IPR036097">
    <property type="entry name" value="HisK_dim/P_sf"/>
</dbReference>
<dbReference type="PROSITE" id="PS50113">
    <property type="entry name" value="PAC"/>
    <property type="match status" value="1"/>
</dbReference>
<evidence type="ECO:0000259" key="11">
    <source>
        <dbReference type="PROSITE" id="PS50113"/>
    </source>
</evidence>
<accession>A0A7W7YIF3</accession>
<evidence type="ECO:0000256" key="3">
    <source>
        <dbReference type="ARBA" id="ARBA00022553"/>
    </source>
</evidence>
<evidence type="ECO:0000259" key="8">
    <source>
        <dbReference type="PROSITE" id="PS50109"/>
    </source>
</evidence>
<dbReference type="NCBIfam" id="TIGR00229">
    <property type="entry name" value="sensory_box"/>
    <property type="match status" value="1"/>
</dbReference>
<dbReference type="Gene3D" id="1.10.287.130">
    <property type="match status" value="1"/>
</dbReference>
<dbReference type="PROSITE" id="PS50109">
    <property type="entry name" value="HIS_KIN"/>
    <property type="match status" value="1"/>
</dbReference>
<dbReference type="CDD" id="cd00156">
    <property type="entry name" value="REC"/>
    <property type="match status" value="1"/>
</dbReference>
<dbReference type="EC" id="2.7.13.3" evidence="2"/>
<dbReference type="AlphaFoldDB" id="A0A7W7YIF3"/>
<dbReference type="SUPFAM" id="SSF52172">
    <property type="entry name" value="CheY-like"/>
    <property type="match status" value="2"/>
</dbReference>
<feature type="domain" description="Histidine kinase" evidence="8">
    <location>
        <begin position="317"/>
        <end position="540"/>
    </location>
</feature>
<dbReference type="InterPro" id="IPR000014">
    <property type="entry name" value="PAS"/>
</dbReference>
<dbReference type="Proteomes" id="UP000534294">
    <property type="component" value="Unassembled WGS sequence"/>
</dbReference>
<evidence type="ECO:0000256" key="5">
    <source>
        <dbReference type="ARBA" id="ARBA00022777"/>
    </source>
</evidence>
<dbReference type="InterPro" id="IPR013656">
    <property type="entry name" value="PAS_4"/>
</dbReference>
<evidence type="ECO:0000256" key="4">
    <source>
        <dbReference type="ARBA" id="ARBA00022679"/>
    </source>
</evidence>
<dbReference type="PANTHER" id="PTHR43047">
    <property type="entry name" value="TWO-COMPONENT HISTIDINE PROTEIN KINASE"/>
    <property type="match status" value="1"/>
</dbReference>
<proteinExistence type="predicted"/>
<evidence type="ECO:0000256" key="7">
    <source>
        <dbReference type="SAM" id="Coils"/>
    </source>
</evidence>
<feature type="domain" description="Response regulatory" evidence="9">
    <location>
        <begin position="564"/>
        <end position="677"/>
    </location>
</feature>
<comment type="caution">
    <text evidence="12">The sequence shown here is derived from an EMBL/GenBank/DDBJ whole genome shotgun (WGS) entry which is preliminary data.</text>
</comment>
<feature type="modified residue" description="4-aspartylphosphate" evidence="6">
    <location>
        <position position="613"/>
    </location>
</feature>
<dbReference type="InterPro" id="IPR036890">
    <property type="entry name" value="HATPase_C_sf"/>
</dbReference>
<dbReference type="Gene3D" id="3.30.565.10">
    <property type="entry name" value="Histidine kinase-like ATPase, C-terminal domain"/>
    <property type="match status" value="1"/>
</dbReference>
<keyword evidence="3 6" id="KW-0597">Phosphoprotein</keyword>
<dbReference type="Gene3D" id="3.30.450.20">
    <property type="entry name" value="PAS domain"/>
    <property type="match status" value="1"/>
</dbReference>
<evidence type="ECO:0000256" key="6">
    <source>
        <dbReference type="PROSITE-ProRule" id="PRU00169"/>
    </source>
</evidence>
<dbReference type="PRINTS" id="PR00344">
    <property type="entry name" value="BCTRLSENSOR"/>
</dbReference>
<dbReference type="InterPro" id="IPR003594">
    <property type="entry name" value="HATPase_dom"/>
</dbReference>
<dbReference type="InterPro" id="IPR000700">
    <property type="entry name" value="PAS-assoc_C"/>
</dbReference>
<name>A0A7W7YIF3_9BACT</name>
<dbReference type="SUPFAM" id="SSF55874">
    <property type="entry name" value="ATPase domain of HSP90 chaperone/DNA topoisomerase II/histidine kinase"/>
    <property type="match status" value="1"/>
</dbReference>
<comment type="catalytic activity">
    <reaction evidence="1">
        <text>ATP + protein L-histidine = ADP + protein N-phospho-L-histidine.</text>
        <dbReference type="EC" id="2.7.13.3"/>
    </reaction>
</comment>